<dbReference type="RefSeq" id="WP_211466370.1">
    <property type="nucleotide sequence ID" value="NZ_JAGSXH010000019.1"/>
</dbReference>
<reference evidence="12" key="1">
    <citation type="submission" date="2021-04" db="EMBL/GenBank/DDBJ databases">
        <title>Genome based classification of Actinospica acidithermotolerans sp. nov., an actinobacterium isolated from an Indonesian hot spring.</title>
        <authorList>
            <person name="Kusuma A.B."/>
            <person name="Putra K.E."/>
            <person name="Nafisah S."/>
            <person name="Loh J."/>
            <person name="Nouioui I."/>
            <person name="Goodfellow M."/>
        </authorList>
    </citation>
    <scope>NUCLEOTIDE SEQUENCE</scope>
    <source>
        <strain evidence="12">DSM 45618</strain>
    </source>
</reference>
<organism evidence="12 13">
    <name type="scientific">Actinocrinis puniceicyclus</name>
    <dbReference type="NCBI Taxonomy" id="977794"/>
    <lineage>
        <taxon>Bacteria</taxon>
        <taxon>Bacillati</taxon>
        <taxon>Actinomycetota</taxon>
        <taxon>Actinomycetes</taxon>
        <taxon>Catenulisporales</taxon>
        <taxon>Actinospicaceae</taxon>
        <taxon>Actinocrinis</taxon>
    </lineage>
</organism>
<dbReference type="GO" id="GO:0005737">
    <property type="term" value="C:cytoplasm"/>
    <property type="evidence" value="ECO:0007669"/>
    <property type="project" value="UniProtKB-SubCell"/>
</dbReference>
<keyword evidence="8 9" id="KW-0804">Transcription</keyword>
<dbReference type="Proteomes" id="UP000677913">
    <property type="component" value="Unassembled WGS sequence"/>
</dbReference>
<evidence type="ECO:0000313" key="12">
    <source>
        <dbReference type="EMBL" id="MBS2963048.1"/>
    </source>
</evidence>
<sequence>MNAAPDVPPLIRTLIVDDDYRVAKIHAAYVARTQGFETVGVAHSAAEALAAVDALAPDLVLMDVYLPDGDGLGVVRKLMERAEHPDCVVITAARDVDTVRTAMRLGAVHYLVKPFGFNTLSDKLTAYRSMRLRMETLKEQADQSDVDALFGLLRGPAALPPVPMKGHSAPTLESIRDAVRGAPGPVSAAEVAEQVGVSRATAQRYLSYLAQRGIVRLQLRYGATGRPEHRYTSSGAQP</sequence>
<evidence type="ECO:0000313" key="13">
    <source>
        <dbReference type="Proteomes" id="UP000677913"/>
    </source>
</evidence>
<protein>
    <recommendedName>
        <fullName evidence="9">Transcriptional regulatory protein</fullName>
    </recommendedName>
</protein>
<accession>A0A8J7WKM2</accession>
<dbReference type="InterPro" id="IPR036390">
    <property type="entry name" value="WH_DNA-bd_sf"/>
</dbReference>
<dbReference type="Pfam" id="PF00072">
    <property type="entry name" value="Response_reg"/>
    <property type="match status" value="1"/>
</dbReference>
<dbReference type="Pfam" id="PF09339">
    <property type="entry name" value="HTH_IclR"/>
    <property type="match status" value="1"/>
</dbReference>
<dbReference type="InterPro" id="IPR051271">
    <property type="entry name" value="2C-system_Tx_regulators"/>
</dbReference>
<feature type="modified residue" description="4-aspartylphosphate" evidence="10">
    <location>
        <position position="63"/>
    </location>
</feature>
<evidence type="ECO:0000256" key="3">
    <source>
        <dbReference type="ARBA" id="ARBA00022553"/>
    </source>
</evidence>
<dbReference type="AlphaFoldDB" id="A0A8J7WKM2"/>
<evidence type="ECO:0000259" key="11">
    <source>
        <dbReference type="PROSITE" id="PS50110"/>
    </source>
</evidence>
<dbReference type="GO" id="GO:0000156">
    <property type="term" value="F:phosphorelay response regulator activity"/>
    <property type="evidence" value="ECO:0007669"/>
    <property type="project" value="TreeGrafter"/>
</dbReference>
<dbReference type="SMART" id="SM00448">
    <property type="entry name" value="REC"/>
    <property type="match status" value="1"/>
</dbReference>
<evidence type="ECO:0000256" key="7">
    <source>
        <dbReference type="ARBA" id="ARBA00023159"/>
    </source>
</evidence>
<dbReference type="InterPro" id="IPR024187">
    <property type="entry name" value="Sig_transdc_resp-reg_cit/mal"/>
</dbReference>
<dbReference type="PANTHER" id="PTHR45526">
    <property type="entry name" value="TRANSCRIPTIONAL REGULATORY PROTEIN DPIA"/>
    <property type="match status" value="1"/>
</dbReference>
<dbReference type="Gene3D" id="3.40.50.2300">
    <property type="match status" value="1"/>
</dbReference>
<evidence type="ECO:0000256" key="1">
    <source>
        <dbReference type="ARBA" id="ARBA00004496"/>
    </source>
</evidence>
<proteinExistence type="predicted"/>
<evidence type="ECO:0000256" key="9">
    <source>
        <dbReference type="PIRNR" id="PIRNR006171"/>
    </source>
</evidence>
<dbReference type="PROSITE" id="PS50110">
    <property type="entry name" value="RESPONSE_REGULATORY"/>
    <property type="match status" value="1"/>
</dbReference>
<evidence type="ECO:0000256" key="8">
    <source>
        <dbReference type="ARBA" id="ARBA00023163"/>
    </source>
</evidence>
<dbReference type="Gene3D" id="1.10.10.10">
    <property type="entry name" value="Winged helix-like DNA-binding domain superfamily/Winged helix DNA-binding domain"/>
    <property type="match status" value="1"/>
</dbReference>
<dbReference type="GO" id="GO:0003700">
    <property type="term" value="F:DNA-binding transcription factor activity"/>
    <property type="evidence" value="ECO:0007669"/>
    <property type="project" value="InterPro"/>
</dbReference>
<feature type="domain" description="Response regulatory" evidence="11">
    <location>
        <begin position="12"/>
        <end position="128"/>
    </location>
</feature>
<keyword evidence="7 9" id="KW-0010">Activator</keyword>
<keyword evidence="2 9" id="KW-0963">Cytoplasm</keyword>
<evidence type="ECO:0000256" key="10">
    <source>
        <dbReference type="PROSITE-ProRule" id="PRU00169"/>
    </source>
</evidence>
<keyword evidence="3 10" id="KW-0597">Phosphoprotein</keyword>
<dbReference type="SUPFAM" id="SSF52172">
    <property type="entry name" value="CheY-like"/>
    <property type="match status" value="1"/>
</dbReference>
<dbReference type="InterPro" id="IPR036388">
    <property type="entry name" value="WH-like_DNA-bd_sf"/>
</dbReference>
<comment type="caution">
    <text evidence="12">The sequence shown here is derived from an EMBL/GenBank/DDBJ whole genome shotgun (WGS) entry which is preliminary data.</text>
</comment>
<dbReference type="InterPro" id="IPR005471">
    <property type="entry name" value="Tscrpt_reg_IclR_N"/>
</dbReference>
<dbReference type="EMBL" id="JAGSXH010000019">
    <property type="protein sequence ID" value="MBS2963048.1"/>
    <property type="molecule type" value="Genomic_DNA"/>
</dbReference>
<comment type="subcellular location">
    <subcellularLocation>
        <location evidence="1 9">Cytoplasm</location>
    </subcellularLocation>
</comment>
<keyword evidence="4 9" id="KW-0902">Two-component regulatory system</keyword>
<keyword evidence="6 9" id="KW-0238">DNA-binding</keyword>
<evidence type="ECO:0000256" key="5">
    <source>
        <dbReference type="ARBA" id="ARBA00023015"/>
    </source>
</evidence>
<dbReference type="InterPro" id="IPR011006">
    <property type="entry name" value="CheY-like_superfamily"/>
</dbReference>
<dbReference type="GO" id="GO:0003677">
    <property type="term" value="F:DNA binding"/>
    <property type="evidence" value="ECO:0007669"/>
    <property type="project" value="UniProtKB-KW"/>
</dbReference>
<evidence type="ECO:0000256" key="2">
    <source>
        <dbReference type="ARBA" id="ARBA00022490"/>
    </source>
</evidence>
<evidence type="ECO:0000256" key="6">
    <source>
        <dbReference type="ARBA" id="ARBA00023125"/>
    </source>
</evidence>
<evidence type="ECO:0000256" key="4">
    <source>
        <dbReference type="ARBA" id="ARBA00023012"/>
    </source>
</evidence>
<dbReference type="PIRSF" id="PIRSF006171">
    <property type="entry name" value="RR_citrat_malat"/>
    <property type="match status" value="1"/>
</dbReference>
<name>A0A8J7WKM2_9ACTN</name>
<dbReference type="InterPro" id="IPR001789">
    <property type="entry name" value="Sig_transdc_resp-reg_receiver"/>
</dbReference>
<gene>
    <name evidence="12" type="ORF">KGA66_08335</name>
</gene>
<keyword evidence="13" id="KW-1185">Reference proteome</keyword>
<keyword evidence="5 9" id="KW-0805">Transcription regulation</keyword>
<dbReference type="PANTHER" id="PTHR45526:SF1">
    <property type="entry name" value="TRANSCRIPTIONAL REGULATORY PROTEIN DCUR-RELATED"/>
    <property type="match status" value="1"/>
</dbReference>
<dbReference type="SUPFAM" id="SSF46785">
    <property type="entry name" value="Winged helix' DNA-binding domain"/>
    <property type="match status" value="1"/>
</dbReference>